<dbReference type="RefSeq" id="WP_093087988.1">
    <property type="nucleotide sequence ID" value="NZ_FNBE01000015.1"/>
</dbReference>
<sequence>MEDSPARRAGVLEAAALELAGRGWPVFPLRPRRHEPAIRDWEARATTDPAIIRRTWEIAPWNVGVACGPAGLVVLNLHRGPPGDHGRQHLAQLAAQAGSHVPAETHTVLTPSGGEQLYFAAGRETVPRSTVRISPRVTASLGGSYVVGAGSVIDGKRYRVVAGAEVMTLPPWLASLVGVPVAVQPQPTSVNRSLEATIARELRRVEEALAGNRNHTLFVAAVRLGRLVNAGGLGEAQVRAALTQAADRHQPPGVLTSREIRRAIDAGLRHYATPQRNVLGAAGHGHVPGAQVGHEGRM</sequence>
<evidence type="ECO:0000256" key="1">
    <source>
        <dbReference type="SAM" id="MobiDB-lite"/>
    </source>
</evidence>
<dbReference type="CDD" id="cd04859">
    <property type="entry name" value="Prim_Pol"/>
    <property type="match status" value="1"/>
</dbReference>
<name>A0A1G7WYP3_PSEOR</name>
<protein>
    <submittedName>
        <fullName evidence="3">Bifunctional DNA primase/polymerase, N-terminal</fullName>
    </submittedName>
</protein>
<reference evidence="3 4" key="1">
    <citation type="submission" date="2016-10" db="EMBL/GenBank/DDBJ databases">
        <authorList>
            <person name="de Groot N.N."/>
        </authorList>
    </citation>
    <scope>NUCLEOTIDE SEQUENCE [LARGE SCALE GENOMIC DNA]</scope>
    <source>
        <strain evidence="3 4">CGMCC 4.3143</strain>
    </source>
</reference>
<feature type="region of interest" description="Disordered" evidence="1">
    <location>
        <begin position="279"/>
        <end position="298"/>
    </location>
</feature>
<dbReference type="SMART" id="SM00943">
    <property type="entry name" value="Prim-Pol"/>
    <property type="match status" value="1"/>
</dbReference>
<evidence type="ECO:0000313" key="4">
    <source>
        <dbReference type="Proteomes" id="UP000198967"/>
    </source>
</evidence>
<evidence type="ECO:0000313" key="3">
    <source>
        <dbReference type="EMBL" id="SDG77025.1"/>
    </source>
</evidence>
<dbReference type="Pfam" id="PF09250">
    <property type="entry name" value="Prim-Pol"/>
    <property type="match status" value="1"/>
</dbReference>
<dbReference type="InterPro" id="IPR015330">
    <property type="entry name" value="DNA_primase/pol_bifunc_N"/>
</dbReference>
<gene>
    <name evidence="3" type="ORF">SAMN05216377_11526</name>
</gene>
<accession>A0A1G7WYP3</accession>
<dbReference type="OrthoDB" id="3218228at2"/>
<dbReference type="SUPFAM" id="SSF56747">
    <property type="entry name" value="Prim-pol domain"/>
    <property type="match status" value="1"/>
</dbReference>
<keyword evidence="4" id="KW-1185">Reference proteome</keyword>
<feature type="domain" description="DNA primase/polymerase bifunctional N-terminal" evidence="2">
    <location>
        <begin position="16"/>
        <end position="173"/>
    </location>
</feature>
<proteinExistence type="predicted"/>
<evidence type="ECO:0000259" key="2">
    <source>
        <dbReference type="SMART" id="SM00943"/>
    </source>
</evidence>
<dbReference type="Proteomes" id="UP000198967">
    <property type="component" value="Unassembled WGS sequence"/>
</dbReference>
<dbReference type="EMBL" id="FNBE01000015">
    <property type="protein sequence ID" value="SDG77025.1"/>
    <property type="molecule type" value="Genomic_DNA"/>
</dbReference>
<dbReference type="STRING" id="366584.SAMN05216377_11526"/>
<dbReference type="AlphaFoldDB" id="A0A1G7WYP3"/>
<organism evidence="3 4">
    <name type="scientific">Pseudonocardia oroxyli</name>
    <dbReference type="NCBI Taxonomy" id="366584"/>
    <lineage>
        <taxon>Bacteria</taxon>
        <taxon>Bacillati</taxon>
        <taxon>Actinomycetota</taxon>
        <taxon>Actinomycetes</taxon>
        <taxon>Pseudonocardiales</taxon>
        <taxon>Pseudonocardiaceae</taxon>
        <taxon>Pseudonocardia</taxon>
    </lineage>
</organism>